<feature type="domain" description="LTD" evidence="11">
    <location>
        <begin position="485"/>
        <end position="601"/>
    </location>
</feature>
<dbReference type="RefSeq" id="WP_123222902.1">
    <property type="nucleotide sequence ID" value="NZ_RJSF01000039.1"/>
</dbReference>
<dbReference type="Proteomes" id="UP000279994">
    <property type="component" value="Unassembled WGS sequence"/>
</dbReference>
<dbReference type="CDD" id="cd23399">
    <property type="entry name" value="beta-trefoil_ABD_ABFB"/>
    <property type="match status" value="1"/>
</dbReference>
<name>A0A3N0GQ16_9ACTN</name>
<dbReference type="GO" id="GO:0045490">
    <property type="term" value="P:pectin catabolic process"/>
    <property type="evidence" value="ECO:0007669"/>
    <property type="project" value="TreeGrafter"/>
</dbReference>
<dbReference type="InterPro" id="IPR006558">
    <property type="entry name" value="LamG-like"/>
</dbReference>
<evidence type="ECO:0000256" key="4">
    <source>
        <dbReference type="ARBA" id="ARBA00023157"/>
    </source>
</evidence>
<dbReference type="InterPro" id="IPR036195">
    <property type="entry name" value="AbfB_ABD_sf"/>
</dbReference>
<dbReference type="AlphaFoldDB" id="A0A3N0GQ16"/>
<sequence length="1280" mass="131534">MPRHASRNVRHRPIHLVAVLLAALALIAGATLVAPAQAAQQAPARPEGPCDLYAAGGTPCVAAHSTTRALYAGYHGPLYQVRRLSDGRSRDIGVVEPSLKPAPDAGGYADSAAQDTFCANTTCFITTLYDQSPRHNDLTQAPRGAFSGPAMGGANNLPISDMAPITVSGHKAYGVFIEPGMGLRNNDTRGIAVDDEPEGMYWVVNGQHYNDGCCFDYGNGETDSRDDGDGTMETSYFGNAPWWYHGNPPGPWVMTDQENNLVGCVNPGSTSKLCADLPTMTSRFVTAVAKGEPHHWASLGGDARSGSLTTMYDGPRIGPSYDPMRKQGAIVLGNGGDNSVGSQGTFYEGVMTAGYPSDRTDQAVQANIVHAAYDGPQLTLAPGSATDTPPGLQTFAPGAGQQVTETFTNTTGAAAVGVKLGLTPPVGWTSVVTGTEDTSTTFDSVATGASVSATFTVTPGPSPFNGDLVGESSWTTPGQGSRRTTRTTERVRNTSPVKINEYRTGTDGNPTNAFIELYNAGDSTVDLSGWTLTEHPSEQAVDSTITIPAGTKLGGGKTYLLGLAASGLAAPASAGDRTVNVRSTAGLAPGQQVRIGTGPNAETRTISSITSTGATGPRVPGKLGNAVRLSGNGEYVTLPQGIVGGLDDFTISAWVDLAATSTWSRIFDFGSGTGTNMFLTVDGGGAGLRYAITKSGNGAEQQLTGGGQLPLNTWSHVAVTLAGNTGRLYLNGTLVATNPNMTLHPSALGSTTQNWIGRSQYPDPFLNAIVDDFQVYDRALSDSDVAALAGGQAGAGTVASYRFDEESGPTALDSSGNGRDATIVSDATAASAGTPLWQPLPDGPVITVPAGSTNVPVTSTSGFTVGQKLSVGYGDRIDTATVTAVGKRGTQAYLAAAAPAGATTLKVTSTSNISAGDTIRLDIDSRIEKVTVASVGTPGAGGTGLTLTAPLEFAHSSNLPFSDRGTGVTFSPATRFAHESNEPVRPLGSGLTLDRPLDNGHPVNAAILDDAVTGAGYQGSPAPDQWFGGPALAGAGAMVLRDADGRVTDSLDYGRLVDPWLAEGYQAASGSGRSGCTALVPAVTSGAGTSAARYPDGADTDSNCADFVTTRKPTPGAANQSVLSAGPRVSLQPSAGGSTYLRHDDASNDVLLSTVTASSTAALKADATFVKAAGLADTSCVSFESVNRPGSYLRHENFVLHLQPDDGSSLFAQDATFCPRAGNSGSGTSYQSVNFPTKFVRAFQGAAYLASDGGTNPWDDAASWAEDSTWLEATPWAPGP</sequence>
<dbReference type="OrthoDB" id="251941at2"/>
<keyword evidence="2 10" id="KW-0732">Signal</keyword>
<dbReference type="Pfam" id="PF09206">
    <property type="entry name" value="ArabFuran-catal"/>
    <property type="match status" value="1"/>
</dbReference>
<dbReference type="PANTHER" id="PTHR39447">
    <property type="entry name" value="ALPHA-L-ARABINOFURANOSIDASE B"/>
    <property type="match status" value="1"/>
</dbReference>
<keyword evidence="13" id="KW-1185">Reference proteome</keyword>
<dbReference type="InterPro" id="IPR036415">
    <property type="entry name" value="Lamin_tail_dom_sf"/>
</dbReference>
<evidence type="ECO:0000256" key="6">
    <source>
        <dbReference type="ARBA" id="ARBA00023295"/>
    </source>
</evidence>
<feature type="disulfide bond" evidence="8">
    <location>
        <begin position="213"/>
        <end position="214"/>
    </location>
</feature>
<dbReference type="GO" id="GO:0031221">
    <property type="term" value="P:arabinan metabolic process"/>
    <property type="evidence" value="ECO:0007669"/>
    <property type="project" value="InterPro"/>
</dbReference>
<gene>
    <name evidence="12" type="ORF">EFL26_10780</name>
</gene>
<dbReference type="Pfam" id="PF05270">
    <property type="entry name" value="AbfB"/>
    <property type="match status" value="1"/>
</dbReference>
<evidence type="ECO:0000256" key="9">
    <source>
        <dbReference type="SAM" id="MobiDB-lite"/>
    </source>
</evidence>
<dbReference type="InterPro" id="IPR007934">
    <property type="entry name" value="AbfB_ABD"/>
</dbReference>
<dbReference type="Pfam" id="PF10633">
    <property type="entry name" value="NPCBM_assoc"/>
    <property type="match status" value="1"/>
</dbReference>
<feature type="chain" id="PRO_5017969466" evidence="10">
    <location>
        <begin position="39"/>
        <end position="1280"/>
    </location>
</feature>
<dbReference type="Gene3D" id="2.80.10.50">
    <property type="match status" value="1"/>
</dbReference>
<dbReference type="EMBL" id="RJSF01000039">
    <property type="protein sequence ID" value="RNM14563.1"/>
    <property type="molecule type" value="Genomic_DNA"/>
</dbReference>
<dbReference type="InterPro" id="IPR018905">
    <property type="entry name" value="A-galactase_NEW3"/>
</dbReference>
<dbReference type="SUPFAM" id="SSF74853">
    <property type="entry name" value="Lamin A/C globular tail domain"/>
    <property type="match status" value="1"/>
</dbReference>
<keyword evidence="5" id="KW-0325">Glycoprotein</keyword>
<evidence type="ECO:0000256" key="2">
    <source>
        <dbReference type="ARBA" id="ARBA00022729"/>
    </source>
</evidence>
<feature type="signal peptide" evidence="10">
    <location>
        <begin position="1"/>
        <end position="38"/>
    </location>
</feature>
<comment type="caution">
    <text evidence="12">The sequence shown here is derived from an EMBL/GenBank/DDBJ whole genome shotgun (WGS) entry which is preliminary data.</text>
</comment>
<evidence type="ECO:0000256" key="8">
    <source>
        <dbReference type="PIRSR" id="PIRSR638964-3"/>
    </source>
</evidence>
<evidence type="ECO:0000313" key="12">
    <source>
        <dbReference type="EMBL" id="RNM14563.1"/>
    </source>
</evidence>
<accession>A0A3N0GQ16</accession>
<feature type="disulfide bond" evidence="8">
    <location>
        <begin position="50"/>
        <end position="60"/>
    </location>
</feature>
<dbReference type="SMART" id="SM00560">
    <property type="entry name" value="LamGL"/>
    <property type="match status" value="1"/>
</dbReference>
<evidence type="ECO:0000259" key="11">
    <source>
        <dbReference type="PROSITE" id="PS51841"/>
    </source>
</evidence>
<dbReference type="InterPro" id="IPR001322">
    <property type="entry name" value="Lamin_tail_dom"/>
</dbReference>
<dbReference type="SUPFAM" id="SSF110221">
    <property type="entry name" value="AbfB domain"/>
    <property type="match status" value="1"/>
</dbReference>
<evidence type="ECO:0000256" key="1">
    <source>
        <dbReference type="ARBA" id="ARBA00006963"/>
    </source>
</evidence>
<evidence type="ECO:0000313" key="13">
    <source>
        <dbReference type="Proteomes" id="UP000279994"/>
    </source>
</evidence>
<keyword evidence="4 8" id="KW-1015">Disulfide bond</keyword>
<evidence type="ECO:0000256" key="3">
    <source>
        <dbReference type="ARBA" id="ARBA00022801"/>
    </source>
</evidence>
<dbReference type="Gene3D" id="2.60.120.200">
    <property type="match status" value="2"/>
</dbReference>
<keyword evidence="6" id="KW-0326">Glycosidase</keyword>
<feature type="region of interest" description="Disordered" evidence="9">
    <location>
        <begin position="462"/>
        <end position="488"/>
    </location>
</feature>
<protein>
    <submittedName>
        <fullName evidence="12">Alpha-N-arabinofuranosidase</fullName>
    </submittedName>
</protein>
<dbReference type="Gene3D" id="2.60.40.1260">
    <property type="entry name" value="Lamin Tail domain"/>
    <property type="match status" value="1"/>
</dbReference>
<dbReference type="InterPro" id="IPR015289">
    <property type="entry name" value="A-L-arabinofuranosidase_B_cat"/>
</dbReference>
<feature type="compositionally biased region" description="Polar residues" evidence="9">
    <location>
        <begin position="472"/>
        <end position="481"/>
    </location>
</feature>
<evidence type="ECO:0000256" key="5">
    <source>
        <dbReference type="ARBA" id="ARBA00023180"/>
    </source>
</evidence>
<dbReference type="GO" id="GO:0046373">
    <property type="term" value="P:L-arabinose metabolic process"/>
    <property type="evidence" value="ECO:0007669"/>
    <property type="project" value="InterPro"/>
</dbReference>
<organism evidence="12 13">
    <name type="scientific">Nocardioides pocheonensis</name>
    <dbReference type="NCBI Taxonomy" id="661485"/>
    <lineage>
        <taxon>Bacteria</taxon>
        <taxon>Bacillati</taxon>
        <taxon>Actinomycetota</taxon>
        <taxon>Actinomycetes</taxon>
        <taxon>Propionibacteriales</taxon>
        <taxon>Nocardioidaceae</taxon>
        <taxon>Nocardioides</taxon>
    </lineage>
</organism>
<dbReference type="Pfam" id="PF13385">
    <property type="entry name" value="Laminin_G_3"/>
    <property type="match status" value="1"/>
</dbReference>
<dbReference type="PROSITE" id="PS51841">
    <property type="entry name" value="LTD"/>
    <property type="match status" value="1"/>
</dbReference>
<proteinExistence type="inferred from homology"/>
<dbReference type="Pfam" id="PF00932">
    <property type="entry name" value="LTD"/>
    <property type="match status" value="1"/>
</dbReference>
<dbReference type="InterPro" id="IPR038964">
    <property type="entry name" value="ABFB"/>
</dbReference>
<comment type="similarity">
    <text evidence="1">Belongs to the glycosyl hydrolase 54 family.</text>
</comment>
<dbReference type="PANTHER" id="PTHR39447:SF2">
    <property type="entry name" value="ALPHA-L-ARABINOFURANOSIDASE B"/>
    <property type="match status" value="1"/>
</dbReference>
<dbReference type="GO" id="GO:0046556">
    <property type="term" value="F:alpha-L-arabinofuranosidase activity"/>
    <property type="evidence" value="ECO:0007669"/>
    <property type="project" value="InterPro"/>
</dbReference>
<evidence type="ECO:0000256" key="10">
    <source>
        <dbReference type="SAM" id="SignalP"/>
    </source>
</evidence>
<reference evidence="12 13" key="1">
    <citation type="submission" date="2018-11" db="EMBL/GenBank/DDBJ databases">
        <authorList>
            <person name="Li F."/>
        </authorList>
    </citation>
    <scope>NUCLEOTIDE SEQUENCE [LARGE SCALE GENOMIC DNA]</scope>
    <source>
        <strain evidence="12 13">Gsoil 818</strain>
    </source>
</reference>
<dbReference type="InterPro" id="IPR013320">
    <property type="entry name" value="ConA-like_dom_sf"/>
</dbReference>
<evidence type="ECO:0000256" key="7">
    <source>
        <dbReference type="PIRSR" id="PIRSR638964-1"/>
    </source>
</evidence>
<keyword evidence="3" id="KW-0378">Hydrolase</keyword>
<dbReference type="SUPFAM" id="SSF49899">
    <property type="entry name" value="Concanavalin A-like lectins/glucanases"/>
    <property type="match status" value="2"/>
</dbReference>
<feature type="active site" description="Nucleophile" evidence="7">
    <location>
        <position position="258"/>
    </location>
</feature>
<feature type="disulfide bond" evidence="8">
    <location>
        <begin position="118"/>
        <end position="123"/>
    </location>
</feature>
<feature type="active site" description="Proton donor" evidence="7">
    <location>
        <position position="337"/>
    </location>
</feature>